<evidence type="ECO:0000256" key="1">
    <source>
        <dbReference type="SAM" id="MobiDB-lite"/>
    </source>
</evidence>
<feature type="region of interest" description="Disordered" evidence="1">
    <location>
        <begin position="144"/>
        <end position="174"/>
    </location>
</feature>
<gene>
    <name evidence="2" type="ORF">ALC57_05424</name>
</gene>
<proteinExistence type="predicted"/>
<name>A0A195EBI2_9HYME</name>
<reference evidence="2 3" key="1">
    <citation type="submission" date="2015-09" db="EMBL/GenBank/DDBJ databases">
        <title>Trachymyrmex cornetzi WGS genome.</title>
        <authorList>
            <person name="Nygaard S."/>
            <person name="Hu H."/>
            <person name="Boomsma J."/>
            <person name="Zhang G."/>
        </authorList>
    </citation>
    <scope>NUCLEOTIDE SEQUENCE [LARGE SCALE GENOMIC DNA]</scope>
    <source>
        <strain evidence="2">Tcor2-1</strain>
        <tissue evidence="2">Whole body</tissue>
    </source>
</reference>
<dbReference type="AlphaFoldDB" id="A0A195EBI2"/>
<accession>A0A195EBI2</accession>
<organism evidence="2 3">
    <name type="scientific">Trachymyrmex cornetzi</name>
    <dbReference type="NCBI Taxonomy" id="471704"/>
    <lineage>
        <taxon>Eukaryota</taxon>
        <taxon>Metazoa</taxon>
        <taxon>Ecdysozoa</taxon>
        <taxon>Arthropoda</taxon>
        <taxon>Hexapoda</taxon>
        <taxon>Insecta</taxon>
        <taxon>Pterygota</taxon>
        <taxon>Neoptera</taxon>
        <taxon>Endopterygota</taxon>
        <taxon>Hymenoptera</taxon>
        <taxon>Apocrita</taxon>
        <taxon>Aculeata</taxon>
        <taxon>Formicoidea</taxon>
        <taxon>Formicidae</taxon>
        <taxon>Myrmicinae</taxon>
        <taxon>Trachymyrmex</taxon>
    </lineage>
</organism>
<evidence type="ECO:0000313" key="2">
    <source>
        <dbReference type="EMBL" id="KYN22147.1"/>
    </source>
</evidence>
<keyword evidence="3" id="KW-1185">Reference proteome</keyword>
<protein>
    <submittedName>
        <fullName evidence="2">Uncharacterized protein</fullName>
    </submittedName>
</protein>
<dbReference type="EMBL" id="KQ979236">
    <property type="protein sequence ID" value="KYN22147.1"/>
    <property type="molecule type" value="Genomic_DNA"/>
</dbReference>
<evidence type="ECO:0000313" key="3">
    <source>
        <dbReference type="Proteomes" id="UP000078492"/>
    </source>
</evidence>
<dbReference type="Proteomes" id="UP000078492">
    <property type="component" value="Unassembled WGS sequence"/>
</dbReference>
<sequence length="174" mass="20081">MHFHKCTSFSREHRLHIAELANMHICVEFCGLSITGILTSWNISLCYINPLSLSPHPNCLFSGKNSTYGRTIFYCVDSSLMTFEAHTTLYPLSTPCNSHIMRLAMKARRESSSRFLLLCFMCGRLLILKPRILSHKKQIKNYRSHEDKRGLEIKPSTSYKDPMHPLRSSYLPDI</sequence>